<organism evidence="1 2">
    <name type="scientific">Haematococcus lacustris</name>
    <name type="common">Green alga</name>
    <name type="synonym">Haematococcus pluvialis</name>
    <dbReference type="NCBI Taxonomy" id="44745"/>
    <lineage>
        <taxon>Eukaryota</taxon>
        <taxon>Viridiplantae</taxon>
        <taxon>Chlorophyta</taxon>
        <taxon>core chlorophytes</taxon>
        <taxon>Chlorophyceae</taxon>
        <taxon>CS clade</taxon>
        <taxon>Chlamydomonadales</taxon>
        <taxon>Haematococcaceae</taxon>
        <taxon>Haematococcus</taxon>
    </lineage>
</organism>
<dbReference type="Proteomes" id="UP000485058">
    <property type="component" value="Unassembled WGS sequence"/>
</dbReference>
<proteinExistence type="predicted"/>
<name>A0A699Y8S1_HAELA</name>
<dbReference type="EMBL" id="BLLF01000040">
    <property type="protein sequence ID" value="GFH06473.1"/>
    <property type="molecule type" value="Genomic_DNA"/>
</dbReference>
<reference evidence="1 2" key="1">
    <citation type="submission" date="2020-02" db="EMBL/GenBank/DDBJ databases">
        <title>Draft genome sequence of Haematococcus lacustris strain NIES-144.</title>
        <authorList>
            <person name="Morimoto D."/>
            <person name="Nakagawa S."/>
            <person name="Yoshida T."/>
            <person name="Sawayama S."/>
        </authorList>
    </citation>
    <scope>NUCLEOTIDE SEQUENCE [LARGE SCALE GENOMIC DNA]</scope>
    <source>
        <strain evidence="1 2">NIES-144</strain>
    </source>
</reference>
<keyword evidence="2" id="KW-1185">Reference proteome</keyword>
<protein>
    <submittedName>
        <fullName evidence="1">Uncharacterized protein</fullName>
    </submittedName>
</protein>
<sequence length="81" mass="8536">MDAQASLPPLPRALHSSGILWDASAWVTRCSSCVAAARAAMVTWGIEGKLERGLRVQGQCFRTHLPKSEDGKGGNSTRGGA</sequence>
<comment type="caution">
    <text evidence="1">The sequence shown here is derived from an EMBL/GenBank/DDBJ whole genome shotgun (WGS) entry which is preliminary data.</text>
</comment>
<dbReference type="AlphaFoldDB" id="A0A699Y8S1"/>
<accession>A0A699Y8S1</accession>
<gene>
    <name evidence="1" type="ORF">HaLaN_01112</name>
</gene>
<evidence type="ECO:0000313" key="2">
    <source>
        <dbReference type="Proteomes" id="UP000485058"/>
    </source>
</evidence>
<evidence type="ECO:0000313" key="1">
    <source>
        <dbReference type="EMBL" id="GFH06473.1"/>
    </source>
</evidence>